<evidence type="ECO:0000259" key="4">
    <source>
        <dbReference type="Pfam" id="PF00535"/>
    </source>
</evidence>
<feature type="region of interest" description="Disordered" evidence="2">
    <location>
        <begin position="254"/>
        <end position="279"/>
    </location>
</feature>
<keyword evidence="3" id="KW-1133">Transmembrane helix</keyword>
<evidence type="ECO:0000256" key="2">
    <source>
        <dbReference type="SAM" id="MobiDB-lite"/>
    </source>
</evidence>
<keyword evidence="6" id="KW-1185">Reference proteome</keyword>
<dbReference type="Pfam" id="PF00535">
    <property type="entry name" value="Glycos_transf_2"/>
    <property type="match status" value="1"/>
</dbReference>
<comment type="similarity">
    <text evidence="1">Belongs to the glycosyltransferase 2 family. WaaE/KdtX subfamily.</text>
</comment>
<dbReference type="InterPro" id="IPR001173">
    <property type="entry name" value="Glyco_trans_2-like"/>
</dbReference>
<dbReference type="InterPro" id="IPR029044">
    <property type="entry name" value="Nucleotide-diphossugar_trans"/>
</dbReference>
<dbReference type="EMBL" id="BAABGZ010000008">
    <property type="protein sequence ID" value="GAA4348186.1"/>
    <property type="molecule type" value="Genomic_DNA"/>
</dbReference>
<gene>
    <name evidence="5" type="ORF">GCM10023185_03860</name>
</gene>
<name>A0ABP8HZJ8_9BACT</name>
<reference evidence="6" key="1">
    <citation type="journal article" date="2019" name="Int. J. Syst. Evol. Microbiol.">
        <title>The Global Catalogue of Microorganisms (GCM) 10K type strain sequencing project: providing services to taxonomists for standard genome sequencing and annotation.</title>
        <authorList>
            <consortium name="The Broad Institute Genomics Platform"/>
            <consortium name="The Broad Institute Genome Sequencing Center for Infectious Disease"/>
            <person name="Wu L."/>
            <person name="Ma J."/>
        </authorList>
    </citation>
    <scope>NUCLEOTIDE SEQUENCE [LARGE SCALE GENOMIC DNA]</scope>
    <source>
        <strain evidence="6">JCM 17923</strain>
    </source>
</reference>
<keyword evidence="3" id="KW-0812">Transmembrane</keyword>
<keyword evidence="3" id="KW-0472">Membrane</keyword>
<dbReference type="RefSeq" id="WP_345233301.1">
    <property type="nucleotide sequence ID" value="NZ_BAABGZ010000008.1"/>
</dbReference>
<evidence type="ECO:0000313" key="5">
    <source>
        <dbReference type="EMBL" id="GAA4348186.1"/>
    </source>
</evidence>
<accession>A0ABP8HZJ8</accession>
<feature type="transmembrane region" description="Helical" evidence="3">
    <location>
        <begin position="218"/>
        <end position="243"/>
    </location>
</feature>
<comment type="caution">
    <text evidence="5">The sequence shown here is derived from an EMBL/GenBank/DDBJ whole genome shotgun (WGS) entry which is preliminary data.</text>
</comment>
<dbReference type="PANTHER" id="PTHR43630:SF2">
    <property type="entry name" value="GLYCOSYLTRANSFERASE"/>
    <property type="match status" value="1"/>
</dbReference>
<evidence type="ECO:0000256" key="3">
    <source>
        <dbReference type="SAM" id="Phobius"/>
    </source>
</evidence>
<sequence length="279" mass="31288">MCRLLPLSVVIITFNEEANIARCLEALGDVADEVLVVDSFSTDRTVAICERHGARVVQNAFAGYVEQKNFATAQAQYDHVLQLDADEVLTEELRQSIRRAKAHWEHAAYSLARLTNYCGHWVRHGGWYPDRKLRLYDRRQGRWTGLLLHERYEVEAGLSTGQLAGDALHYSYHSIAQHVAQLNKFTTITAQEQALKGNTRVTLFHLLLKPWWKFVHGYFFRLGFLDGFAGLSIATISALGVFLKFAKLKTDPDVLSTPSRLPPPRRGGGRGAGPSTTAP</sequence>
<dbReference type="Gene3D" id="3.90.550.10">
    <property type="entry name" value="Spore Coat Polysaccharide Biosynthesis Protein SpsA, Chain A"/>
    <property type="match status" value="1"/>
</dbReference>
<dbReference type="CDD" id="cd02511">
    <property type="entry name" value="Beta4Glucosyltransferase"/>
    <property type="match status" value="1"/>
</dbReference>
<proteinExistence type="inferred from homology"/>
<dbReference type="Proteomes" id="UP001501153">
    <property type="component" value="Unassembled WGS sequence"/>
</dbReference>
<organism evidence="5 6">
    <name type="scientific">Hymenobacter saemangeumensis</name>
    <dbReference type="NCBI Taxonomy" id="1084522"/>
    <lineage>
        <taxon>Bacteria</taxon>
        <taxon>Pseudomonadati</taxon>
        <taxon>Bacteroidota</taxon>
        <taxon>Cytophagia</taxon>
        <taxon>Cytophagales</taxon>
        <taxon>Hymenobacteraceae</taxon>
        <taxon>Hymenobacter</taxon>
    </lineage>
</organism>
<dbReference type="SUPFAM" id="SSF53448">
    <property type="entry name" value="Nucleotide-diphospho-sugar transferases"/>
    <property type="match status" value="1"/>
</dbReference>
<evidence type="ECO:0000313" key="6">
    <source>
        <dbReference type="Proteomes" id="UP001501153"/>
    </source>
</evidence>
<dbReference type="PANTHER" id="PTHR43630">
    <property type="entry name" value="POLY-BETA-1,6-N-ACETYL-D-GLUCOSAMINE SYNTHASE"/>
    <property type="match status" value="1"/>
</dbReference>
<evidence type="ECO:0000256" key="1">
    <source>
        <dbReference type="ARBA" id="ARBA00038494"/>
    </source>
</evidence>
<protein>
    <submittedName>
        <fullName evidence="5">Glycosyltransferase family 2 protein</fullName>
    </submittedName>
</protein>
<feature type="domain" description="Glycosyltransferase 2-like" evidence="4">
    <location>
        <begin position="8"/>
        <end position="151"/>
    </location>
</feature>